<dbReference type="Gene3D" id="3.30.70.980">
    <property type="match status" value="2"/>
</dbReference>
<gene>
    <name evidence="9" type="ORF">A3C16_04260</name>
</gene>
<dbReference type="EMBL" id="MHQL01000002">
    <property type="protein sequence ID" value="OHA04044.1"/>
    <property type="molecule type" value="Genomic_DNA"/>
</dbReference>
<keyword evidence="4 6" id="KW-0238">DNA-binding</keyword>
<proteinExistence type="inferred from homology"/>
<feature type="domain" description="TACO1/YebC-like second and third" evidence="7">
    <location>
        <begin position="82"/>
        <end position="239"/>
    </location>
</feature>
<evidence type="ECO:0000256" key="5">
    <source>
        <dbReference type="ARBA" id="ARBA00023163"/>
    </source>
</evidence>
<dbReference type="Gene3D" id="1.10.10.200">
    <property type="match status" value="1"/>
</dbReference>
<comment type="caution">
    <text evidence="9">The sequence shown here is derived from an EMBL/GenBank/DDBJ whole genome shotgun (WGS) entry which is preliminary data.</text>
</comment>
<comment type="similarity">
    <text evidence="1 6">Belongs to the TACO1 family.</text>
</comment>
<dbReference type="NCBIfam" id="NF001030">
    <property type="entry name" value="PRK00110.1"/>
    <property type="match status" value="1"/>
</dbReference>
<dbReference type="NCBIfam" id="NF009044">
    <property type="entry name" value="PRK12378.1"/>
    <property type="match status" value="1"/>
</dbReference>
<evidence type="ECO:0000313" key="10">
    <source>
        <dbReference type="Proteomes" id="UP000177811"/>
    </source>
</evidence>
<dbReference type="InterPro" id="IPR048300">
    <property type="entry name" value="TACO1_YebC-like_2nd/3rd_dom"/>
</dbReference>
<dbReference type="PANTHER" id="PTHR12532:SF6">
    <property type="entry name" value="TRANSCRIPTIONAL REGULATORY PROTEIN YEBC-RELATED"/>
    <property type="match status" value="1"/>
</dbReference>
<evidence type="ECO:0000256" key="6">
    <source>
        <dbReference type="HAMAP-Rule" id="MF_00693"/>
    </source>
</evidence>
<evidence type="ECO:0000256" key="3">
    <source>
        <dbReference type="ARBA" id="ARBA00023015"/>
    </source>
</evidence>
<keyword evidence="5 6" id="KW-0804">Transcription</keyword>
<dbReference type="SUPFAM" id="SSF75625">
    <property type="entry name" value="YebC-like"/>
    <property type="match status" value="1"/>
</dbReference>
<dbReference type="NCBIfam" id="TIGR01033">
    <property type="entry name" value="YebC/PmpR family DNA-binding transcriptional regulator"/>
    <property type="match status" value="1"/>
</dbReference>
<name>A0A1G2KXX2_9BACT</name>
<organism evidence="9 10">
    <name type="scientific">Candidatus Sungbacteria bacterium RIFCSPHIGHO2_02_FULL_51_29</name>
    <dbReference type="NCBI Taxonomy" id="1802273"/>
    <lineage>
        <taxon>Bacteria</taxon>
        <taxon>Candidatus Sungiibacteriota</taxon>
    </lineage>
</organism>
<dbReference type="Proteomes" id="UP000177811">
    <property type="component" value="Unassembled WGS sequence"/>
</dbReference>
<evidence type="ECO:0000256" key="1">
    <source>
        <dbReference type="ARBA" id="ARBA00008724"/>
    </source>
</evidence>
<dbReference type="GO" id="GO:0003677">
    <property type="term" value="F:DNA binding"/>
    <property type="evidence" value="ECO:0007669"/>
    <property type="project" value="UniProtKB-UniRule"/>
</dbReference>
<dbReference type="InterPro" id="IPR049083">
    <property type="entry name" value="TACO1_YebC_N"/>
</dbReference>
<dbReference type="PANTHER" id="PTHR12532">
    <property type="entry name" value="TRANSLATIONAL ACTIVATOR OF CYTOCHROME C OXIDASE 1"/>
    <property type="match status" value="1"/>
</dbReference>
<dbReference type="InterPro" id="IPR002876">
    <property type="entry name" value="Transcrip_reg_TACO1-like"/>
</dbReference>
<reference evidence="9 10" key="1">
    <citation type="journal article" date="2016" name="Nat. Commun.">
        <title>Thousands of microbial genomes shed light on interconnected biogeochemical processes in an aquifer system.</title>
        <authorList>
            <person name="Anantharaman K."/>
            <person name="Brown C.T."/>
            <person name="Hug L.A."/>
            <person name="Sharon I."/>
            <person name="Castelle C.J."/>
            <person name="Probst A.J."/>
            <person name="Thomas B.C."/>
            <person name="Singh A."/>
            <person name="Wilkins M.J."/>
            <person name="Karaoz U."/>
            <person name="Brodie E.L."/>
            <person name="Williams K.H."/>
            <person name="Hubbard S.S."/>
            <person name="Banfield J.F."/>
        </authorList>
    </citation>
    <scope>NUCLEOTIDE SEQUENCE [LARGE SCALE GENOMIC DNA]</scope>
</reference>
<sequence>MSGHSKWKQIKHKKALTDAKKGKAFSKMARVLSVAAKEKGTDLDANVKLRTAVEKARALGMPMSNIERAVARGTGKTNEAALEEVLYEAYGPGGSAFLIEGITDSRNRTTSEIKHLLSEYDGRLAAQGSVEWLFTKTFVIEFTKEEGMDEEALELSLIDAGATDIQQDDDLVTVYTNPATADALKKTLARSKLVVLQEYSDRISKNSIQVPDEHVKQKILALYEALDDHDDIQNVYTNVQLQYA</sequence>
<protein>
    <recommendedName>
        <fullName evidence="6">Probable transcriptional regulatory protein A3C16_04260</fullName>
    </recommendedName>
</protein>
<dbReference type="FunFam" id="1.10.10.200:FF:000002">
    <property type="entry name" value="Probable transcriptional regulatory protein CLM62_37755"/>
    <property type="match status" value="1"/>
</dbReference>
<dbReference type="GO" id="GO:0006355">
    <property type="term" value="P:regulation of DNA-templated transcription"/>
    <property type="evidence" value="ECO:0007669"/>
    <property type="project" value="UniProtKB-UniRule"/>
</dbReference>
<evidence type="ECO:0000259" key="7">
    <source>
        <dbReference type="Pfam" id="PF01709"/>
    </source>
</evidence>
<evidence type="ECO:0000256" key="2">
    <source>
        <dbReference type="ARBA" id="ARBA00022490"/>
    </source>
</evidence>
<dbReference type="GO" id="GO:0005829">
    <property type="term" value="C:cytosol"/>
    <property type="evidence" value="ECO:0007669"/>
    <property type="project" value="TreeGrafter"/>
</dbReference>
<dbReference type="AlphaFoldDB" id="A0A1G2KXX2"/>
<dbReference type="Pfam" id="PF01709">
    <property type="entry name" value="Transcrip_reg"/>
    <property type="match status" value="1"/>
</dbReference>
<dbReference type="Pfam" id="PF20772">
    <property type="entry name" value="TACO1_YebC_N"/>
    <property type="match status" value="1"/>
</dbReference>
<evidence type="ECO:0000259" key="8">
    <source>
        <dbReference type="Pfam" id="PF20772"/>
    </source>
</evidence>
<dbReference type="HAMAP" id="MF_00693">
    <property type="entry name" value="Transcrip_reg_TACO1"/>
    <property type="match status" value="1"/>
</dbReference>
<keyword evidence="2 6" id="KW-0963">Cytoplasm</keyword>
<comment type="subcellular location">
    <subcellularLocation>
        <location evidence="6">Cytoplasm</location>
    </subcellularLocation>
</comment>
<evidence type="ECO:0000313" key="9">
    <source>
        <dbReference type="EMBL" id="OHA04044.1"/>
    </source>
</evidence>
<dbReference type="InterPro" id="IPR029072">
    <property type="entry name" value="YebC-like"/>
</dbReference>
<feature type="domain" description="TACO1/YebC-like N-terminal" evidence="8">
    <location>
        <begin position="5"/>
        <end position="76"/>
    </location>
</feature>
<evidence type="ECO:0000256" key="4">
    <source>
        <dbReference type="ARBA" id="ARBA00023125"/>
    </source>
</evidence>
<dbReference type="InterPro" id="IPR026564">
    <property type="entry name" value="Transcrip_reg_TACO1-like_dom3"/>
</dbReference>
<keyword evidence="3 6" id="KW-0805">Transcription regulation</keyword>
<accession>A0A1G2KXX2</accession>
<dbReference type="InterPro" id="IPR017856">
    <property type="entry name" value="Integrase-like_N"/>
</dbReference>